<dbReference type="SMART" id="SM00256">
    <property type="entry name" value="FBOX"/>
    <property type="match status" value="1"/>
</dbReference>
<dbReference type="Pfam" id="PF12937">
    <property type="entry name" value="F-box-like"/>
    <property type="match status" value="1"/>
</dbReference>
<organism evidence="2 3">
    <name type="scientific">Favolaschia claudopus</name>
    <dbReference type="NCBI Taxonomy" id="2862362"/>
    <lineage>
        <taxon>Eukaryota</taxon>
        <taxon>Fungi</taxon>
        <taxon>Dikarya</taxon>
        <taxon>Basidiomycota</taxon>
        <taxon>Agaricomycotina</taxon>
        <taxon>Agaricomycetes</taxon>
        <taxon>Agaricomycetidae</taxon>
        <taxon>Agaricales</taxon>
        <taxon>Marasmiineae</taxon>
        <taxon>Mycenaceae</taxon>
        <taxon>Favolaschia</taxon>
    </lineage>
</organism>
<sequence length="495" mass="54481">MAIGDANSTDNCFNALPTDILFSILEFLSPHDILRLRQVSWELFHITQERSIWIKLLQQLCSGHDIYAASFPLADLSVDELENITTAGRRFTLRMRRNSVLDQKVCPRYIHTIQSSNVDEEFENMRFLPGGRFLLTTTDENVLRLWDVGFCAHPPSQDALAFVEIPDATAIVGLRTRAAHTSPGALIIVSSTTSCAFCVHIFQISPAASAPEFTLLAPVLVLSGTEYGVIGATSRHIAVAGPVSTILWNFIDDTWVSWARTPGEFEDAVYLCNDNILILHAASPQLFIAAVPPHVPRSSSESPPLIENLDILHVFPLCRFNDKTDSLVQCVSGVTLVFHGREYGTEDQPLYIDILSDECGKALFTHFVIQRARIPSESTNTAVCSIAAVGETVTCALYHLSHSLHLEWLDRETVQSFVVAGNTLHVCVSDVGRDSSVGGTLVTPGLQLNERNVDFCSFSGRVCARVPLDDGDGFKVLVLDYVERKEDHLNVGDSG</sequence>
<dbReference type="AlphaFoldDB" id="A0AAW0CKW4"/>
<dbReference type="EMBL" id="JAWWNJ010000016">
    <property type="protein sequence ID" value="KAK7039715.1"/>
    <property type="molecule type" value="Genomic_DNA"/>
</dbReference>
<evidence type="ECO:0000259" key="1">
    <source>
        <dbReference type="PROSITE" id="PS50181"/>
    </source>
</evidence>
<feature type="domain" description="F-box" evidence="1">
    <location>
        <begin position="10"/>
        <end position="56"/>
    </location>
</feature>
<name>A0AAW0CKW4_9AGAR</name>
<comment type="caution">
    <text evidence="2">The sequence shown here is derived from an EMBL/GenBank/DDBJ whole genome shotgun (WGS) entry which is preliminary data.</text>
</comment>
<evidence type="ECO:0000313" key="2">
    <source>
        <dbReference type="EMBL" id="KAK7039715.1"/>
    </source>
</evidence>
<dbReference type="Gene3D" id="1.20.1280.50">
    <property type="match status" value="1"/>
</dbReference>
<protein>
    <submittedName>
        <fullName evidence="2">F-box domain-containing protein</fullName>
    </submittedName>
</protein>
<dbReference type="Proteomes" id="UP001362999">
    <property type="component" value="Unassembled WGS sequence"/>
</dbReference>
<reference evidence="2 3" key="1">
    <citation type="journal article" date="2024" name="J Genomics">
        <title>Draft genome sequencing and assembly of Favolaschia claudopus CIRM-BRFM 2984 isolated from oak limbs.</title>
        <authorList>
            <person name="Navarro D."/>
            <person name="Drula E."/>
            <person name="Chaduli D."/>
            <person name="Cazenave R."/>
            <person name="Ahrendt S."/>
            <person name="Wang J."/>
            <person name="Lipzen A."/>
            <person name="Daum C."/>
            <person name="Barry K."/>
            <person name="Grigoriev I.V."/>
            <person name="Favel A."/>
            <person name="Rosso M.N."/>
            <person name="Martin F."/>
        </authorList>
    </citation>
    <scope>NUCLEOTIDE SEQUENCE [LARGE SCALE GENOMIC DNA]</scope>
    <source>
        <strain evidence="2 3">CIRM-BRFM 2984</strain>
    </source>
</reference>
<dbReference type="SUPFAM" id="SSF81383">
    <property type="entry name" value="F-box domain"/>
    <property type="match status" value="1"/>
</dbReference>
<keyword evidence="3" id="KW-1185">Reference proteome</keyword>
<proteinExistence type="predicted"/>
<dbReference type="PROSITE" id="PS50181">
    <property type="entry name" value="FBOX"/>
    <property type="match status" value="1"/>
</dbReference>
<dbReference type="InterPro" id="IPR001810">
    <property type="entry name" value="F-box_dom"/>
</dbReference>
<accession>A0AAW0CKW4</accession>
<dbReference type="InterPro" id="IPR036047">
    <property type="entry name" value="F-box-like_dom_sf"/>
</dbReference>
<evidence type="ECO:0000313" key="3">
    <source>
        <dbReference type="Proteomes" id="UP001362999"/>
    </source>
</evidence>
<dbReference type="SUPFAM" id="SSF50993">
    <property type="entry name" value="Peptidase/esterase 'gauge' domain"/>
    <property type="match status" value="1"/>
</dbReference>
<gene>
    <name evidence="2" type="ORF">R3P38DRAFT_2515192</name>
</gene>